<keyword evidence="9" id="KW-1185">Reference proteome</keyword>
<dbReference type="PANTHER" id="PTHR38766:SF1">
    <property type="entry name" value="FLAGELLAR PROTEIN FLIO"/>
    <property type="match status" value="1"/>
</dbReference>
<dbReference type="GO" id="GO:0044781">
    <property type="term" value="P:bacterial-type flagellum organization"/>
    <property type="evidence" value="ECO:0007669"/>
    <property type="project" value="UniProtKB-UniRule"/>
</dbReference>
<evidence type="ECO:0000313" key="8">
    <source>
        <dbReference type="EMBL" id="ARP81452.1"/>
    </source>
</evidence>
<dbReference type="AlphaFoldDB" id="A0A1W6YK74"/>
<dbReference type="InterPro" id="IPR022781">
    <property type="entry name" value="Flagellar_biosynth_FliO"/>
</dbReference>
<keyword evidence="1 7" id="KW-1003">Cell membrane</keyword>
<dbReference type="NCBIfam" id="TIGR03500">
    <property type="entry name" value="FliO_TIGR"/>
    <property type="match status" value="1"/>
</dbReference>
<dbReference type="KEGG" id="bgv:CAL12_11980"/>
<dbReference type="OrthoDB" id="9182371at2"/>
<keyword evidence="8" id="KW-0282">Flagellum</keyword>
<feature type="transmembrane region" description="Helical" evidence="7">
    <location>
        <begin position="6"/>
        <end position="27"/>
    </location>
</feature>
<evidence type="ECO:0000256" key="7">
    <source>
        <dbReference type="RuleBase" id="RU362064"/>
    </source>
</evidence>
<dbReference type="EMBL" id="CP021108">
    <property type="protein sequence ID" value="ARP81452.1"/>
    <property type="molecule type" value="Genomic_DNA"/>
</dbReference>
<gene>
    <name evidence="8" type="ORF">CAL12_11980</name>
</gene>
<comment type="similarity">
    <text evidence="6 7">Belongs to the FliO/MopB family.</text>
</comment>
<dbReference type="STRING" id="1416806.CAL12_11980"/>
<evidence type="ECO:0000256" key="2">
    <source>
        <dbReference type="ARBA" id="ARBA00022692"/>
    </source>
</evidence>
<evidence type="ECO:0000256" key="4">
    <source>
        <dbReference type="ARBA" id="ARBA00023136"/>
    </source>
</evidence>
<comment type="subcellular location">
    <subcellularLocation>
        <location evidence="7">Cell membrane</location>
    </subcellularLocation>
    <subcellularLocation>
        <location evidence="7">Bacterial flagellum basal body</location>
    </subcellularLocation>
</comment>
<evidence type="ECO:0000313" key="9">
    <source>
        <dbReference type="Proteomes" id="UP000194151"/>
    </source>
</evidence>
<dbReference type="GO" id="GO:0009425">
    <property type="term" value="C:bacterial-type flagellum basal body"/>
    <property type="evidence" value="ECO:0007669"/>
    <property type="project" value="UniProtKB-SubCell"/>
</dbReference>
<keyword evidence="3 7" id="KW-1133">Transmembrane helix</keyword>
<keyword evidence="2 7" id="KW-0812">Transmembrane</keyword>
<proteinExistence type="inferred from homology"/>
<accession>A0A1W6YK74</accession>
<organism evidence="8 9">
    <name type="scientific">Bordetella genomosp. 8</name>
    <dbReference type="NCBI Taxonomy" id="1416806"/>
    <lineage>
        <taxon>Bacteria</taxon>
        <taxon>Pseudomonadati</taxon>
        <taxon>Pseudomonadota</taxon>
        <taxon>Betaproteobacteria</taxon>
        <taxon>Burkholderiales</taxon>
        <taxon>Alcaligenaceae</taxon>
        <taxon>Bordetella</taxon>
    </lineage>
</organism>
<keyword evidence="8" id="KW-0966">Cell projection</keyword>
<dbReference type="PANTHER" id="PTHR38766">
    <property type="entry name" value="FLAGELLAR PROTEIN FLIO"/>
    <property type="match status" value="1"/>
</dbReference>
<dbReference type="GO" id="GO:0005886">
    <property type="term" value="C:plasma membrane"/>
    <property type="evidence" value="ECO:0007669"/>
    <property type="project" value="UniProtKB-SubCell"/>
</dbReference>
<evidence type="ECO:0000256" key="1">
    <source>
        <dbReference type="ARBA" id="ARBA00022475"/>
    </source>
</evidence>
<dbReference type="Pfam" id="PF04347">
    <property type="entry name" value="FliO"/>
    <property type="match status" value="1"/>
</dbReference>
<keyword evidence="5 7" id="KW-0975">Bacterial flagellum</keyword>
<evidence type="ECO:0000256" key="5">
    <source>
        <dbReference type="ARBA" id="ARBA00023143"/>
    </source>
</evidence>
<keyword evidence="4 7" id="KW-0472">Membrane</keyword>
<sequence>MGDAATFRVIVGLIVVIAAILACGWLARRAGLAGRAAGGTMRVVDSLTLGPRQRIVLVEVADAWLLVGVTVGQMNLLHTLPAGDTALPAQQPGALVTSLLARRRGGADASFASKLTQALRRG</sequence>
<reference evidence="8 9" key="1">
    <citation type="submission" date="2017-05" db="EMBL/GenBank/DDBJ databases">
        <title>Complete and WGS of Bordetella genogroups.</title>
        <authorList>
            <person name="Spilker T."/>
            <person name="LiPuma J."/>
        </authorList>
    </citation>
    <scope>NUCLEOTIDE SEQUENCE [LARGE SCALE GENOMIC DNA]</scope>
    <source>
        <strain evidence="8 9">AU19157</strain>
    </source>
</reference>
<protein>
    <recommendedName>
        <fullName evidence="7">Flagellar protein</fullName>
    </recommendedName>
</protein>
<name>A0A1W6YK74_9BORD</name>
<dbReference type="InterPro" id="IPR052205">
    <property type="entry name" value="FliO/MopB"/>
</dbReference>
<keyword evidence="8" id="KW-0969">Cilium</keyword>
<evidence type="ECO:0000256" key="3">
    <source>
        <dbReference type="ARBA" id="ARBA00022989"/>
    </source>
</evidence>
<evidence type="ECO:0000256" key="6">
    <source>
        <dbReference type="ARBA" id="ARBA00037937"/>
    </source>
</evidence>
<dbReference type="Proteomes" id="UP000194151">
    <property type="component" value="Chromosome"/>
</dbReference>
<dbReference type="RefSeq" id="WP_086064643.1">
    <property type="nucleotide sequence ID" value="NZ_CP021108.1"/>
</dbReference>